<comment type="caution">
    <text evidence="2">The sequence shown here is derived from an EMBL/GenBank/DDBJ whole genome shotgun (WGS) entry which is preliminary data.</text>
</comment>
<organism evidence="2 3">
    <name type="scientific">Ranatra chinensis</name>
    <dbReference type="NCBI Taxonomy" id="642074"/>
    <lineage>
        <taxon>Eukaryota</taxon>
        <taxon>Metazoa</taxon>
        <taxon>Ecdysozoa</taxon>
        <taxon>Arthropoda</taxon>
        <taxon>Hexapoda</taxon>
        <taxon>Insecta</taxon>
        <taxon>Pterygota</taxon>
        <taxon>Neoptera</taxon>
        <taxon>Paraneoptera</taxon>
        <taxon>Hemiptera</taxon>
        <taxon>Heteroptera</taxon>
        <taxon>Panheteroptera</taxon>
        <taxon>Nepomorpha</taxon>
        <taxon>Nepidae</taxon>
        <taxon>Ranatrinae</taxon>
        <taxon>Ranatra</taxon>
    </lineage>
</organism>
<protein>
    <submittedName>
        <fullName evidence="2">Uncharacterized protein</fullName>
    </submittedName>
</protein>
<evidence type="ECO:0000313" key="2">
    <source>
        <dbReference type="EMBL" id="KAL1138982.1"/>
    </source>
</evidence>
<evidence type="ECO:0000313" key="3">
    <source>
        <dbReference type="Proteomes" id="UP001558652"/>
    </source>
</evidence>
<feature type="compositionally biased region" description="Acidic residues" evidence="1">
    <location>
        <begin position="62"/>
        <end position="76"/>
    </location>
</feature>
<name>A0ABD0Z5H4_9HEMI</name>
<proteinExistence type="predicted"/>
<dbReference type="AlphaFoldDB" id="A0ABD0Z5H4"/>
<dbReference type="EMBL" id="JBFDAA010000003">
    <property type="protein sequence ID" value="KAL1138982.1"/>
    <property type="molecule type" value="Genomic_DNA"/>
</dbReference>
<gene>
    <name evidence="2" type="ORF">AAG570_009043</name>
</gene>
<sequence>MSWSGMAKHMSEFPDDFQIFSDSLFVDLPRVRLDGGARAFRRRWGYEGGLAGQDPLQPPPLIEEEEDSIDGPEEDDGGIRQDSISLTETSSANIIVAGNLANNNFDCGSTPASPTVSQKQYYRVFGPIVCRWGQTKRSPGLVMA</sequence>
<reference evidence="2 3" key="1">
    <citation type="submission" date="2024-07" db="EMBL/GenBank/DDBJ databases">
        <title>Chromosome-level genome assembly of the water stick insect Ranatra chinensis (Heteroptera: Nepidae).</title>
        <authorList>
            <person name="Liu X."/>
        </authorList>
    </citation>
    <scope>NUCLEOTIDE SEQUENCE [LARGE SCALE GENOMIC DNA]</scope>
    <source>
        <strain evidence="2">Cailab_2021Rc</strain>
        <tissue evidence="2">Muscle</tissue>
    </source>
</reference>
<evidence type="ECO:0000256" key="1">
    <source>
        <dbReference type="SAM" id="MobiDB-lite"/>
    </source>
</evidence>
<feature type="region of interest" description="Disordered" evidence="1">
    <location>
        <begin position="48"/>
        <end position="81"/>
    </location>
</feature>
<keyword evidence="3" id="KW-1185">Reference proteome</keyword>
<dbReference type="Proteomes" id="UP001558652">
    <property type="component" value="Unassembled WGS sequence"/>
</dbReference>
<accession>A0ABD0Z5H4</accession>